<feature type="transmembrane region" description="Helical" evidence="7">
    <location>
        <begin position="56"/>
        <end position="74"/>
    </location>
</feature>
<keyword evidence="6 7" id="KW-0472">Membrane</keyword>
<evidence type="ECO:0000313" key="10">
    <source>
        <dbReference type="Proteomes" id="UP001567572"/>
    </source>
</evidence>
<accession>A0ABD5M5V3</accession>
<evidence type="ECO:0000256" key="7">
    <source>
        <dbReference type="RuleBase" id="RU363032"/>
    </source>
</evidence>
<protein>
    <submittedName>
        <fullName evidence="9">ABC transporter permease</fullName>
    </submittedName>
</protein>
<keyword evidence="3" id="KW-1003">Cell membrane</keyword>
<evidence type="ECO:0000313" key="9">
    <source>
        <dbReference type="EMBL" id="MEZ3164752.1"/>
    </source>
</evidence>
<feature type="transmembrane region" description="Helical" evidence="7">
    <location>
        <begin position="256"/>
        <end position="281"/>
    </location>
</feature>
<feature type="domain" description="ABC transmembrane type-1" evidence="8">
    <location>
        <begin position="135"/>
        <end position="330"/>
    </location>
</feature>
<keyword evidence="4 7" id="KW-0812">Transmembrane</keyword>
<gene>
    <name evidence="9" type="ORF">ABNG04_12845</name>
</gene>
<dbReference type="Pfam" id="PF00528">
    <property type="entry name" value="BPD_transp_1"/>
    <property type="match status" value="1"/>
</dbReference>
<dbReference type="Gene3D" id="1.10.3720.10">
    <property type="entry name" value="MetI-like"/>
    <property type="match status" value="1"/>
</dbReference>
<evidence type="ECO:0000256" key="3">
    <source>
        <dbReference type="ARBA" id="ARBA00022475"/>
    </source>
</evidence>
<evidence type="ECO:0000256" key="2">
    <source>
        <dbReference type="ARBA" id="ARBA00022448"/>
    </source>
</evidence>
<name>A0ABD5M5V3_9EURY</name>
<comment type="similarity">
    <text evidence="7">Belongs to the binding-protein-dependent transport system permease family.</text>
</comment>
<dbReference type="InterPro" id="IPR000515">
    <property type="entry name" value="MetI-like"/>
</dbReference>
<feature type="transmembrane region" description="Helical" evidence="7">
    <location>
        <begin position="170"/>
        <end position="192"/>
    </location>
</feature>
<reference evidence="9 10" key="1">
    <citation type="submission" date="2024-06" db="EMBL/GenBank/DDBJ databases">
        <title>Halorubrum miltondacostae sp. nov., a potential PHA producer isolated from an inland solar saltern in Rio Maior, Portugal.</title>
        <authorList>
            <person name="Albuquerque L."/>
            <person name="Viver T."/>
            <person name="Barroso C."/>
            <person name="Claudino R."/>
            <person name="Galvan M."/>
            <person name="Simoes G."/>
            <person name="Lobo Da Cunha A."/>
            <person name="Egas C."/>
        </authorList>
    </citation>
    <scope>NUCLEOTIDE SEQUENCE [LARGE SCALE GENOMIC DNA]</scope>
    <source>
        <strain evidence="9 10">RMP-11</strain>
    </source>
</reference>
<evidence type="ECO:0000256" key="1">
    <source>
        <dbReference type="ARBA" id="ARBA00004651"/>
    </source>
</evidence>
<dbReference type="PANTHER" id="PTHR43386:SF1">
    <property type="entry name" value="D,D-DIPEPTIDE TRANSPORT SYSTEM PERMEASE PROTEIN DDPC-RELATED"/>
    <property type="match status" value="1"/>
</dbReference>
<keyword evidence="5 7" id="KW-1133">Transmembrane helix</keyword>
<dbReference type="SUPFAM" id="SSF161098">
    <property type="entry name" value="MetI-like"/>
    <property type="match status" value="1"/>
</dbReference>
<dbReference type="Proteomes" id="UP001567572">
    <property type="component" value="Unassembled WGS sequence"/>
</dbReference>
<sequence>MTDRNIHEDRGRIQVSGFDSDRVRNRDQISDWTDESSGETVGRWRRGFRKFKRNRSAMGALVIVAVMALASFFARPVEMFGVVVQPFSLAPYDPTTILYLGVDSSVNVYDPPSWQYPMGVDGSGRDLFSRLLVGGRYSLSIGFIVVGLTASFGLIYGSISGYYGGNVDELMMRIVDTIFAFPGLILALIIVAILGGGYWQLVLAFSLFGWAGYGRLVRGEVLKIKENEYVLAAKALGARDRSVVFRHIAPNAMPPLIVLASLRIGSVVIGVAALGFLGLGLDPSSAEWGTMLNATRSTLIQGPGGQIPWWATVYPGAAIFIFVMSMNMIGDGINDALDAQQTGVGRGGED</sequence>
<dbReference type="InterPro" id="IPR035906">
    <property type="entry name" value="MetI-like_sf"/>
</dbReference>
<dbReference type="EMBL" id="JBEDNY010000004">
    <property type="protein sequence ID" value="MEZ3164752.1"/>
    <property type="molecule type" value="Genomic_DNA"/>
</dbReference>
<evidence type="ECO:0000256" key="6">
    <source>
        <dbReference type="ARBA" id="ARBA00023136"/>
    </source>
</evidence>
<dbReference type="PROSITE" id="PS50928">
    <property type="entry name" value="ABC_TM1"/>
    <property type="match status" value="1"/>
</dbReference>
<organism evidence="9 10">
    <name type="scientific">Halorubrum miltondacostae</name>
    <dbReference type="NCBI Taxonomy" id="3076378"/>
    <lineage>
        <taxon>Archaea</taxon>
        <taxon>Methanobacteriati</taxon>
        <taxon>Methanobacteriota</taxon>
        <taxon>Stenosarchaea group</taxon>
        <taxon>Halobacteria</taxon>
        <taxon>Halobacteriales</taxon>
        <taxon>Haloferacaceae</taxon>
        <taxon>Halorubrum</taxon>
    </lineage>
</organism>
<keyword evidence="2 7" id="KW-0813">Transport</keyword>
<feature type="transmembrane region" description="Helical" evidence="7">
    <location>
        <begin position="198"/>
        <end position="217"/>
    </location>
</feature>
<comment type="caution">
    <text evidence="9">The sequence shown here is derived from an EMBL/GenBank/DDBJ whole genome shotgun (WGS) entry which is preliminary data.</text>
</comment>
<comment type="subcellular location">
    <subcellularLocation>
        <location evidence="1 7">Cell membrane</location>
        <topology evidence="1 7">Multi-pass membrane protein</topology>
    </subcellularLocation>
</comment>
<dbReference type="GO" id="GO:0005886">
    <property type="term" value="C:plasma membrane"/>
    <property type="evidence" value="ECO:0007669"/>
    <property type="project" value="UniProtKB-SubCell"/>
</dbReference>
<evidence type="ECO:0000259" key="8">
    <source>
        <dbReference type="PROSITE" id="PS50928"/>
    </source>
</evidence>
<evidence type="ECO:0000256" key="5">
    <source>
        <dbReference type="ARBA" id="ARBA00022989"/>
    </source>
</evidence>
<dbReference type="RefSeq" id="WP_371162805.1">
    <property type="nucleotide sequence ID" value="NZ_JBEDNX010000008.1"/>
</dbReference>
<dbReference type="InterPro" id="IPR025966">
    <property type="entry name" value="OppC_N"/>
</dbReference>
<feature type="transmembrane region" description="Helical" evidence="7">
    <location>
        <begin position="137"/>
        <end position="158"/>
    </location>
</feature>
<keyword evidence="10" id="KW-1185">Reference proteome</keyword>
<evidence type="ECO:0000256" key="4">
    <source>
        <dbReference type="ARBA" id="ARBA00022692"/>
    </source>
</evidence>
<dbReference type="Pfam" id="PF12911">
    <property type="entry name" value="OppC_N"/>
    <property type="match status" value="1"/>
</dbReference>
<dbReference type="AlphaFoldDB" id="A0ABD5M5V3"/>
<feature type="transmembrane region" description="Helical" evidence="7">
    <location>
        <begin position="307"/>
        <end position="324"/>
    </location>
</feature>
<dbReference type="PANTHER" id="PTHR43386">
    <property type="entry name" value="OLIGOPEPTIDE TRANSPORT SYSTEM PERMEASE PROTEIN APPC"/>
    <property type="match status" value="1"/>
</dbReference>
<dbReference type="CDD" id="cd06261">
    <property type="entry name" value="TM_PBP2"/>
    <property type="match status" value="1"/>
</dbReference>
<proteinExistence type="inferred from homology"/>
<dbReference type="InterPro" id="IPR050366">
    <property type="entry name" value="BP-dependent_transpt_permease"/>
</dbReference>